<evidence type="ECO:0000313" key="3">
    <source>
        <dbReference type="Proteomes" id="UP000324797"/>
    </source>
</evidence>
<feature type="transmembrane region" description="Helical" evidence="1">
    <location>
        <begin position="212"/>
        <end position="230"/>
    </location>
</feature>
<feature type="transmembrane region" description="Helical" evidence="1">
    <location>
        <begin position="158"/>
        <end position="177"/>
    </location>
</feature>
<reference evidence="2 3" key="1">
    <citation type="submission" date="2019-08" db="EMBL/GenBank/DDBJ databases">
        <title>Bradyrhizobium hipponensis sp. nov., a rhizobium isolated from a Lupinus angustifolius root nodule in Tunisia.</title>
        <authorList>
            <person name="Off K."/>
            <person name="Rejili M."/>
            <person name="Mars M."/>
            <person name="Brachmann A."/>
            <person name="Marin M."/>
        </authorList>
    </citation>
    <scope>NUCLEOTIDE SEQUENCE [LARGE SCALE GENOMIC DNA]</scope>
    <source>
        <strain evidence="3">aSej3</strain>
    </source>
</reference>
<keyword evidence="3" id="KW-1185">Reference proteome</keyword>
<feature type="transmembrane region" description="Helical" evidence="1">
    <location>
        <begin position="39"/>
        <end position="65"/>
    </location>
</feature>
<organism evidence="2 3">
    <name type="scientific">Bradyrhizobium hipponense</name>
    <dbReference type="NCBI Taxonomy" id="2605638"/>
    <lineage>
        <taxon>Bacteria</taxon>
        <taxon>Pseudomonadati</taxon>
        <taxon>Pseudomonadota</taxon>
        <taxon>Alphaproteobacteria</taxon>
        <taxon>Hyphomicrobiales</taxon>
        <taxon>Nitrobacteraceae</taxon>
        <taxon>Bradyrhizobium</taxon>
    </lineage>
</organism>
<accession>A0A5S4YS15</accession>
<evidence type="ECO:0000256" key="1">
    <source>
        <dbReference type="SAM" id="Phobius"/>
    </source>
</evidence>
<dbReference type="EMBL" id="VSTH01000021">
    <property type="protein sequence ID" value="TYO67180.1"/>
    <property type="molecule type" value="Genomic_DNA"/>
</dbReference>
<keyword evidence="1" id="KW-1133">Transmembrane helix</keyword>
<feature type="transmembrane region" description="Helical" evidence="1">
    <location>
        <begin position="314"/>
        <end position="333"/>
    </location>
</feature>
<proteinExistence type="predicted"/>
<feature type="transmembrane region" description="Helical" evidence="1">
    <location>
        <begin position="276"/>
        <end position="294"/>
    </location>
</feature>
<keyword evidence="1" id="KW-0472">Membrane</keyword>
<dbReference type="Proteomes" id="UP000324797">
    <property type="component" value="Unassembled WGS sequence"/>
</dbReference>
<dbReference type="RefSeq" id="WP_148738689.1">
    <property type="nucleotide sequence ID" value="NZ_VSTH01000021.1"/>
</dbReference>
<protein>
    <submittedName>
        <fullName evidence="2">Uncharacterized protein</fullName>
    </submittedName>
</protein>
<dbReference type="AlphaFoldDB" id="A0A5S4YS15"/>
<evidence type="ECO:0000313" key="2">
    <source>
        <dbReference type="EMBL" id="TYO67180.1"/>
    </source>
</evidence>
<sequence>MSDAENAFAEATDQLIGLYRGVERRTLDLPLVSIMPMLILLWAVLKFYFFFVVGVFLIIPVNLVIAIRNCFPGHWRYRQFFLRQLHYIWIWLWRGEAPSAPLIFVRPLLIIFMKGHFHGRLRRLRQEILLGDGISDTARSALLGRLDAAIERWKSPQLTTVFTTILLPAIASFPSWYKQLTEFSALFAVRLPPSLVANFTADQISPFALHSLYSFGLSFLIAIPMTALLAKRGLFLGADPGRICFPGGQEGQGVYAKESAILSSVGVRGHEAPADLWLFAVSFVLSMPIAFLSINDLKTRYPEAVADTLAGLQLRILIIQGVVFLALLSLAFIRRGRTGRS</sequence>
<comment type="caution">
    <text evidence="2">The sequence shown here is derived from an EMBL/GenBank/DDBJ whole genome shotgun (WGS) entry which is preliminary data.</text>
</comment>
<keyword evidence="1" id="KW-0812">Transmembrane</keyword>
<name>A0A5S4YS15_9BRAD</name>
<gene>
    <name evidence="2" type="ORF">FXV83_08300</name>
</gene>